<organism evidence="2 3">
    <name type="scientific">Alteromonas genovensis</name>
    <dbReference type="NCBI Taxonomy" id="471225"/>
    <lineage>
        <taxon>Bacteria</taxon>
        <taxon>Pseudomonadati</taxon>
        <taxon>Pseudomonadota</taxon>
        <taxon>Gammaproteobacteria</taxon>
        <taxon>Alteromonadales</taxon>
        <taxon>Alteromonadaceae</taxon>
        <taxon>Alteromonas/Salinimonas group</taxon>
        <taxon>Alteromonas</taxon>
    </lineage>
</organism>
<reference evidence="2 3" key="1">
    <citation type="submission" date="2020-01" db="EMBL/GenBank/DDBJ databases">
        <title>Genomes of bacteria type strains.</title>
        <authorList>
            <person name="Chen J."/>
            <person name="Zhu S."/>
            <person name="Yang J."/>
        </authorList>
    </citation>
    <scope>NUCLEOTIDE SEQUENCE [LARGE SCALE GENOMIC DNA]</scope>
    <source>
        <strain evidence="2 3">LMG 24078</strain>
    </source>
</reference>
<dbReference type="AlphaFoldDB" id="A0A6N9TGX6"/>
<gene>
    <name evidence="2" type="ORF">GTQ48_06495</name>
</gene>
<accession>A0A6N9TGX6</accession>
<name>A0A6N9TGX6_9ALTE</name>
<evidence type="ECO:0000313" key="3">
    <source>
        <dbReference type="Proteomes" id="UP000471381"/>
    </source>
</evidence>
<keyword evidence="3" id="KW-1185">Reference proteome</keyword>
<evidence type="ECO:0000313" key="2">
    <source>
        <dbReference type="EMBL" id="NDW15166.1"/>
    </source>
</evidence>
<dbReference type="RefSeq" id="WP_163105703.1">
    <property type="nucleotide sequence ID" value="NZ_JAAAWO010000003.1"/>
</dbReference>
<dbReference type="Proteomes" id="UP000471381">
    <property type="component" value="Unassembled WGS sequence"/>
</dbReference>
<proteinExistence type="predicted"/>
<evidence type="ECO:0000259" key="1">
    <source>
        <dbReference type="Pfam" id="PF22557"/>
    </source>
</evidence>
<dbReference type="EMBL" id="JAAAWO010000003">
    <property type="protein sequence ID" value="NDW15166.1"/>
    <property type="molecule type" value="Genomic_DNA"/>
</dbReference>
<dbReference type="Pfam" id="PF22557">
    <property type="entry name" value="DuOB"/>
    <property type="match status" value="1"/>
</dbReference>
<sequence>MNQQSIQTVIFANSIKHGQHCVAGKTLDGKHWVRPVSDRCGKELTHSQAKCRNPHGTFNVKPLQKVTIGLSAHAPLINQPENYLIDDSIWQQNFTLGGNNIVNYLDHPSDLWGKGDRVRYATIDSGQLVISQSLYLVQVTNLTLYLSPFKKRRASFTYNGYGYDLPVTDPSFDALFQDKSAIKGILCISLGEEYEGNCFKLVATIF</sequence>
<protein>
    <recommendedName>
        <fullName evidence="1">Dual OB-containing domain-containing protein</fullName>
    </recommendedName>
</protein>
<comment type="caution">
    <text evidence="2">The sequence shown here is derived from an EMBL/GenBank/DDBJ whole genome shotgun (WGS) entry which is preliminary data.</text>
</comment>
<feature type="domain" description="Dual OB-containing" evidence="1">
    <location>
        <begin position="7"/>
        <end position="205"/>
    </location>
</feature>
<dbReference type="InterPro" id="IPR054335">
    <property type="entry name" value="DuOB_dom"/>
</dbReference>